<dbReference type="SMART" id="SM00044">
    <property type="entry name" value="CYCc"/>
    <property type="match status" value="1"/>
</dbReference>
<dbReference type="InterPro" id="IPR029787">
    <property type="entry name" value="Nucleotide_cyclase"/>
</dbReference>
<dbReference type="InterPro" id="IPR001054">
    <property type="entry name" value="A/G_cyclase"/>
</dbReference>
<organism evidence="4">
    <name type="scientific">hydrothermal vent metagenome</name>
    <dbReference type="NCBI Taxonomy" id="652676"/>
    <lineage>
        <taxon>unclassified sequences</taxon>
        <taxon>metagenomes</taxon>
        <taxon>ecological metagenomes</taxon>
    </lineage>
</organism>
<dbReference type="GO" id="GO:0004016">
    <property type="term" value="F:adenylate cyclase activity"/>
    <property type="evidence" value="ECO:0007669"/>
    <property type="project" value="UniProtKB-EC"/>
</dbReference>
<keyword evidence="1" id="KW-0472">Membrane</keyword>
<dbReference type="Pfam" id="PF00672">
    <property type="entry name" value="HAMP"/>
    <property type="match status" value="1"/>
</dbReference>
<dbReference type="CDD" id="cd07302">
    <property type="entry name" value="CHD"/>
    <property type="match status" value="1"/>
</dbReference>
<dbReference type="GO" id="GO:0009190">
    <property type="term" value="P:cyclic nucleotide biosynthetic process"/>
    <property type="evidence" value="ECO:0007669"/>
    <property type="project" value="InterPro"/>
</dbReference>
<sequence>MPNKFKNSLSSVSSRTKDFFDKITAKVTPKHIPIAFKLSVVITLLISFGMVLLGSVIVSNQSQLVHDQINDFGKAIIEQLAESSKELVLSDDQLGLMVLVRNLNAIDSILGVVIYSDSGTILASTGILPYDDIISLYGKSDLLKNSSYTTDWILKSKDTSSQPVTSYIAPIRFQGIIAGHVVVNFSKNYLTKYLVHTIRAVVAATLLMIMLGIIASYYIGKRLSRPIDTFIKASQAIDSGDYNYRIKESRNDELGHLIGAFNTMANGLLEKNQVESIFSRFVSTNVAKQIMQNLDHVTLGGEHVTASVLFADIVGFTSMSEKLPAKEIAALLNEYFTYISIVSKLYHGTIDKYMGDCAMVVFGVPIKDEDHSFNAVSCAVMIQKLVDRLNALRIRNGQFPVYFRIGVNSGDMLAGNMGAQERMQYTVVGESVNLASRLLNTAENGQVIISQNMFNNEDLNWRLSASKCQEIKLRGISNPVTTYIVSDVAHTYRDKMDIQIEELLRDKIVA</sequence>
<keyword evidence="1" id="KW-0812">Transmembrane</keyword>
<dbReference type="InterPro" id="IPR003660">
    <property type="entry name" value="HAMP_dom"/>
</dbReference>
<dbReference type="AlphaFoldDB" id="A0A3B0ZZA5"/>
<dbReference type="Pfam" id="PF00211">
    <property type="entry name" value="Guanylate_cyc"/>
    <property type="match status" value="1"/>
</dbReference>
<dbReference type="PROSITE" id="PS50885">
    <property type="entry name" value="HAMP"/>
    <property type="match status" value="1"/>
</dbReference>
<proteinExistence type="predicted"/>
<dbReference type="PANTHER" id="PTHR43081:SF1">
    <property type="entry name" value="ADENYLATE CYCLASE, TERMINAL-DIFFERENTIATION SPECIFIC"/>
    <property type="match status" value="1"/>
</dbReference>
<dbReference type="EC" id="4.6.1.1" evidence="4"/>
<feature type="domain" description="HAMP" evidence="3">
    <location>
        <begin position="221"/>
        <end position="273"/>
    </location>
</feature>
<dbReference type="SUPFAM" id="SSF158472">
    <property type="entry name" value="HAMP domain-like"/>
    <property type="match status" value="1"/>
</dbReference>
<evidence type="ECO:0000313" key="4">
    <source>
        <dbReference type="EMBL" id="VAW98935.1"/>
    </source>
</evidence>
<dbReference type="PANTHER" id="PTHR43081">
    <property type="entry name" value="ADENYLATE CYCLASE, TERMINAL-DIFFERENTIATION SPECIFIC-RELATED"/>
    <property type="match status" value="1"/>
</dbReference>
<feature type="transmembrane region" description="Helical" evidence="1">
    <location>
        <begin position="197"/>
        <end position="219"/>
    </location>
</feature>
<dbReference type="PROSITE" id="PS50125">
    <property type="entry name" value="GUANYLATE_CYCLASE_2"/>
    <property type="match status" value="1"/>
</dbReference>
<reference evidence="4" key="1">
    <citation type="submission" date="2018-06" db="EMBL/GenBank/DDBJ databases">
        <authorList>
            <person name="Zhirakovskaya E."/>
        </authorList>
    </citation>
    <scope>NUCLEOTIDE SEQUENCE</scope>
</reference>
<evidence type="ECO:0000256" key="1">
    <source>
        <dbReference type="SAM" id="Phobius"/>
    </source>
</evidence>
<dbReference type="Gene3D" id="6.10.340.10">
    <property type="match status" value="1"/>
</dbReference>
<feature type="transmembrane region" description="Helical" evidence="1">
    <location>
        <begin position="34"/>
        <end position="58"/>
    </location>
</feature>
<dbReference type="GO" id="GO:0035556">
    <property type="term" value="P:intracellular signal transduction"/>
    <property type="evidence" value="ECO:0007669"/>
    <property type="project" value="InterPro"/>
</dbReference>
<dbReference type="EMBL" id="UOFS01000039">
    <property type="protein sequence ID" value="VAW98935.1"/>
    <property type="molecule type" value="Genomic_DNA"/>
</dbReference>
<gene>
    <name evidence="4" type="ORF">MNBD_GAMMA22-1368</name>
</gene>
<accession>A0A3B0ZZA5</accession>
<evidence type="ECO:0000259" key="3">
    <source>
        <dbReference type="PROSITE" id="PS50885"/>
    </source>
</evidence>
<protein>
    <submittedName>
        <fullName evidence="4">Adenylate cyclase</fullName>
        <ecNumber evidence="4">4.6.1.1</ecNumber>
    </submittedName>
</protein>
<evidence type="ECO:0000259" key="2">
    <source>
        <dbReference type="PROSITE" id="PS50125"/>
    </source>
</evidence>
<keyword evidence="4" id="KW-0456">Lyase</keyword>
<dbReference type="CDD" id="cd06225">
    <property type="entry name" value="HAMP"/>
    <property type="match status" value="1"/>
</dbReference>
<dbReference type="SMART" id="SM00304">
    <property type="entry name" value="HAMP"/>
    <property type="match status" value="1"/>
</dbReference>
<dbReference type="SUPFAM" id="SSF55073">
    <property type="entry name" value="Nucleotide cyclase"/>
    <property type="match status" value="1"/>
</dbReference>
<dbReference type="GO" id="GO:0016020">
    <property type="term" value="C:membrane"/>
    <property type="evidence" value="ECO:0007669"/>
    <property type="project" value="InterPro"/>
</dbReference>
<keyword evidence="1" id="KW-1133">Transmembrane helix</keyword>
<dbReference type="InterPro" id="IPR050697">
    <property type="entry name" value="Adenylyl/Guanylyl_Cyclase_3/4"/>
</dbReference>
<dbReference type="Gene3D" id="3.30.70.1230">
    <property type="entry name" value="Nucleotide cyclase"/>
    <property type="match status" value="1"/>
</dbReference>
<feature type="domain" description="Guanylate cyclase" evidence="2">
    <location>
        <begin position="307"/>
        <end position="439"/>
    </location>
</feature>
<name>A0A3B0ZZA5_9ZZZZ</name>